<dbReference type="Proteomes" id="UP000681720">
    <property type="component" value="Unassembled WGS sequence"/>
</dbReference>
<dbReference type="AlphaFoldDB" id="A0A8S3A0N8"/>
<gene>
    <name evidence="1" type="ORF">GIL414_LOCUS42446</name>
</gene>
<feature type="non-terminal residue" evidence="1">
    <location>
        <position position="1"/>
    </location>
</feature>
<evidence type="ECO:0000313" key="2">
    <source>
        <dbReference type="Proteomes" id="UP000681720"/>
    </source>
</evidence>
<feature type="non-terminal residue" evidence="1">
    <location>
        <position position="62"/>
    </location>
</feature>
<organism evidence="1 2">
    <name type="scientific">Rotaria magnacalcarata</name>
    <dbReference type="NCBI Taxonomy" id="392030"/>
    <lineage>
        <taxon>Eukaryota</taxon>
        <taxon>Metazoa</taxon>
        <taxon>Spiralia</taxon>
        <taxon>Gnathifera</taxon>
        <taxon>Rotifera</taxon>
        <taxon>Eurotatoria</taxon>
        <taxon>Bdelloidea</taxon>
        <taxon>Philodinida</taxon>
        <taxon>Philodinidae</taxon>
        <taxon>Rotaria</taxon>
    </lineage>
</organism>
<proteinExistence type="predicted"/>
<sequence length="62" mass="7403">IYETKIDQANYGLLLKDLCETQWYARYESLNAIYVSYHVLVECLWELEDDSDNDTNTRHEAK</sequence>
<accession>A0A8S3A0N8</accession>
<dbReference type="EMBL" id="CAJOBJ010122994">
    <property type="protein sequence ID" value="CAF4685457.1"/>
    <property type="molecule type" value="Genomic_DNA"/>
</dbReference>
<comment type="caution">
    <text evidence="1">The sequence shown here is derived from an EMBL/GenBank/DDBJ whole genome shotgun (WGS) entry which is preliminary data.</text>
</comment>
<reference evidence="1" key="1">
    <citation type="submission" date="2021-02" db="EMBL/GenBank/DDBJ databases">
        <authorList>
            <person name="Nowell W R."/>
        </authorList>
    </citation>
    <scope>NUCLEOTIDE SEQUENCE</scope>
</reference>
<evidence type="ECO:0000313" key="1">
    <source>
        <dbReference type="EMBL" id="CAF4685457.1"/>
    </source>
</evidence>
<protein>
    <submittedName>
        <fullName evidence="1">Uncharacterized protein</fullName>
    </submittedName>
</protein>
<name>A0A8S3A0N8_9BILA</name>